<dbReference type="EMBL" id="CAJEWN010000212">
    <property type="protein sequence ID" value="CAD2173106.1"/>
    <property type="molecule type" value="Genomic_DNA"/>
</dbReference>
<comment type="caution">
    <text evidence="5">The sequence shown here is derived from an EMBL/GenBank/DDBJ whole genome shotgun (WGS) entry which is preliminary data.</text>
</comment>
<dbReference type="Gene3D" id="2.60.120.200">
    <property type="match status" value="1"/>
</dbReference>
<dbReference type="Pfam" id="PF13385">
    <property type="entry name" value="Laminin_G_3"/>
    <property type="match status" value="1"/>
</dbReference>
<dbReference type="GO" id="GO:0016829">
    <property type="term" value="F:lyase activity"/>
    <property type="evidence" value="ECO:0007669"/>
    <property type="project" value="UniProtKB-KW"/>
</dbReference>
<evidence type="ECO:0000313" key="6">
    <source>
        <dbReference type="Proteomes" id="UP000580250"/>
    </source>
</evidence>
<dbReference type="Gene3D" id="2.60.40.10">
    <property type="entry name" value="Immunoglobulins"/>
    <property type="match status" value="1"/>
</dbReference>
<dbReference type="AlphaFoldDB" id="A0A6V7VDN7"/>
<keyword evidence="2" id="KW-0456">Lyase</keyword>
<dbReference type="SUPFAM" id="SSF49899">
    <property type="entry name" value="Concanavalin A-like lectins/glucanases"/>
    <property type="match status" value="1"/>
</dbReference>
<dbReference type="Pfam" id="PF05426">
    <property type="entry name" value="Alginate_lyase"/>
    <property type="match status" value="1"/>
</dbReference>
<dbReference type="SUPFAM" id="SSF48230">
    <property type="entry name" value="Chondroitin AC/alginate lyase"/>
    <property type="match status" value="1"/>
</dbReference>
<dbReference type="InterPro" id="IPR008929">
    <property type="entry name" value="Chondroitin_lyas"/>
</dbReference>
<dbReference type="InterPro" id="IPR013320">
    <property type="entry name" value="ConA-like_dom_sf"/>
</dbReference>
<dbReference type="InterPro" id="IPR013783">
    <property type="entry name" value="Ig-like_fold"/>
</dbReference>
<sequence>MKIIIIFGIFIHFFVYFSIADEEFVHPGLLHTNEDFERIKNKIELKEEPWLSAWKQFNTSRFARPNYSPRPQKIIYRGIGFPQNYITLCQDIAAAYCAAINWKITGNTSYADKSVEIMNAWSSTLTSIQGNNDLQLAGGLYGCHFANVGEIMRSYKGWKTEDFNKFKGMMANIFFNAGWGRILGNQPTSGSKRFYYSNWDLAQIGMAIAVGVLTDNRTMFNEAIRVYKSDWYWGASSQFIYYLHPGYFGQTQEAGRDQGHNTLSIGLGGILCEMAWNQDVDLYGWDNNRFLAGAEYTAKVNYNFNGSGFADVPYITYANYYGNDVVQTMLGPGKGNNRPIWSLIYNHYENRMGISAPWSKKYAIAMRPEIGSGNINGGNGGSYDFLGFGTLLYQQDTISESCYPEGLTARVNGTKVELNWWGPVYAINYSIQRSTTINGKFKTIKKKIGTQILTYTDSPGKGTFYYRVLTNGSTCAASNIAKAFIGTKLYFSLSFKNVSNGSLPIDLSENKFSIKLFNGASVGVGIKGKQTALSLNGNMQYAELENNLLSELSDYSIATWLFCNGKLPKNARLFDFGAGPGRYIAFSMQISNGNWHFKSTVGGEFAETGIQGQGSLDCVNKWIHLAVTQLGEDVTLYLNGTVAGQTKNLMSPFRIGNTTNNWLGRSQFYIRPYDRPYFRGLIDGFEIYEGALNQKQINELM</sequence>
<evidence type="ECO:0000256" key="1">
    <source>
        <dbReference type="ARBA" id="ARBA00022729"/>
    </source>
</evidence>
<organism evidence="5 6">
    <name type="scientific">Meloidogyne enterolobii</name>
    <name type="common">Root-knot nematode worm</name>
    <name type="synonym">Meloidogyne mayaguensis</name>
    <dbReference type="NCBI Taxonomy" id="390850"/>
    <lineage>
        <taxon>Eukaryota</taxon>
        <taxon>Metazoa</taxon>
        <taxon>Ecdysozoa</taxon>
        <taxon>Nematoda</taxon>
        <taxon>Chromadorea</taxon>
        <taxon>Rhabditida</taxon>
        <taxon>Tylenchina</taxon>
        <taxon>Tylenchomorpha</taxon>
        <taxon>Tylenchoidea</taxon>
        <taxon>Meloidogynidae</taxon>
        <taxon>Meloidogyninae</taxon>
        <taxon>Meloidogyne</taxon>
    </lineage>
</organism>
<evidence type="ECO:0000313" key="5">
    <source>
        <dbReference type="EMBL" id="CAD2173106.1"/>
    </source>
</evidence>
<protein>
    <recommendedName>
        <fullName evidence="4">Alginate lyase domain-containing protein</fullName>
    </recommendedName>
</protein>
<gene>
    <name evidence="5" type="ORF">MENT_LOCUS24694</name>
</gene>
<feature type="chain" id="PRO_5027847054" description="Alginate lyase domain-containing protein" evidence="3">
    <location>
        <begin position="21"/>
        <end position="701"/>
    </location>
</feature>
<proteinExistence type="predicted"/>
<accession>A0A6V7VDN7</accession>
<evidence type="ECO:0000256" key="3">
    <source>
        <dbReference type="SAM" id="SignalP"/>
    </source>
</evidence>
<dbReference type="OrthoDB" id="5302720at2759"/>
<dbReference type="InterPro" id="IPR008397">
    <property type="entry name" value="Alginate_lyase_dom"/>
</dbReference>
<dbReference type="Gene3D" id="1.50.10.100">
    <property type="entry name" value="Chondroitin AC/alginate lyase"/>
    <property type="match status" value="1"/>
</dbReference>
<reference evidence="5 6" key="1">
    <citation type="submission" date="2020-08" db="EMBL/GenBank/DDBJ databases">
        <authorList>
            <person name="Koutsovoulos G."/>
            <person name="Danchin GJ E."/>
        </authorList>
    </citation>
    <scope>NUCLEOTIDE SEQUENCE [LARGE SCALE GENOMIC DNA]</scope>
</reference>
<feature type="domain" description="Alginate lyase" evidence="4">
    <location>
        <begin position="91"/>
        <end position="231"/>
    </location>
</feature>
<name>A0A6V7VDN7_MELEN</name>
<dbReference type="Proteomes" id="UP000580250">
    <property type="component" value="Unassembled WGS sequence"/>
</dbReference>
<evidence type="ECO:0000256" key="2">
    <source>
        <dbReference type="ARBA" id="ARBA00023239"/>
    </source>
</evidence>
<keyword evidence="1 3" id="KW-0732">Signal</keyword>
<evidence type="ECO:0000259" key="4">
    <source>
        <dbReference type="Pfam" id="PF05426"/>
    </source>
</evidence>
<feature type="signal peptide" evidence="3">
    <location>
        <begin position="1"/>
        <end position="20"/>
    </location>
</feature>